<feature type="transmembrane region" description="Helical" evidence="8">
    <location>
        <begin position="238"/>
        <end position="259"/>
    </location>
</feature>
<dbReference type="GeneID" id="106021521"/>
<evidence type="ECO:0000259" key="10">
    <source>
        <dbReference type="PROSITE" id="PS50835"/>
    </source>
</evidence>
<dbReference type="InterPro" id="IPR036179">
    <property type="entry name" value="Ig-like_dom_sf"/>
</dbReference>
<dbReference type="InterPro" id="IPR007110">
    <property type="entry name" value="Ig-like_dom"/>
</dbReference>
<evidence type="ECO:0000256" key="9">
    <source>
        <dbReference type="SAM" id="SignalP"/>
    </source>
</evidence>
<keyword evidence="6" id="KW-1015">Disulfide bond</keyword>
<feature type="signal peptide" evidence="9">
    <location>
        <begin position="1"/>
        <end position="25"/>
    </location>
</feature>
<feature type="domain" description="Ig-like" evidence="10">
    <location>
        <begin position="111"/>
        <end position="228"/>
    </location>
</feature>
<comment type="similarity">
    <text evidence="2">Belongs to the CD200R family.</text>
</comment>
<dbReference type="PANTHER" id="PTHR21462:SF2">
    <property type="entry name" value="CELL SURFACE GLYCOPROTEIN CD200 RECEPTOR 2"/>
    <property type="match status" value="1"/>
</dbReference>
<dbReference type="Proteomes" id="UP000886700">
    <property type="component" value="Unplaced"/>
</dbReference>
<feature type="chain" id="PRO_5045349807" evidence="9">
    <location>
        <begin position="26"/>
        <end position="326"/>
    </location>
</feature>
<keyword evidence="4 8" id="KW-1133">Transmembrane helix</keyword>
<reference evidence="12" key="1">
    <citation type="submission" date="2025-08" db="UniProtKB">
        <authorList>
            <consortium name="RefSeq"/>
        </authorList>
    </citation>
    <scope>IDENTIFICATION</scope>
    <source>
        <tissue evidence="12">Liver</tissue>
    </source>
</reference>
<organism evidence="11 12">
    <name type="scientific">Mesocricetus auratus</name>
    <name type="common">Golden hamster</name>
    <dbReference type="NCBI Taxonomy" id="10036"/>
    <lineage>
        <taxon>Eukaryota</taxon>
        <taxon>Metazoa</taxon>
        <taxon>Chordata</taxon>
        <taxon>Craniata</taxon>
        <taxon>Vertebrata</taxon>
        <taxon>Euteleostomi</taxon>
        <taxon>Mammalia</taxon>
        <taxon>Eutheria</taxon>
        <taxon>Euarchontoglires</taxon>
        <taxon>Glires</taxon>
        <taxon>Rodentia</taxon>
        <taxon>Myomorpha</taxon>
        <taxon>Muroidea</taxon>
        <taxon>Cricetidae</taxon>
        <taxon>Cricetinae</taxon>
        <taxon>Mesocricetus</taxon>
    </lineage>
</organism>
<name>A0ABM2XVK7_MESAU</name>
<gene>
    <name evidence="12" type="primary">LOC106021521</name>
</gene>
<evidence type="ECO:0000256" key="4">
    <source>
        <dbReference type="ARBA" id="ARBA00022989"/>
    </source>
</evidence>
<dbReference type="PANTHER" id="PTHR21462">
    <property type="entry name" value="CELL SURFACE GLYCOPROTEIN OX2 RECEPTOR PRECURSOR"/>
    <property type="match status" value="1"/>
</dbReference>
<keyword evidence="11" id="KW-1185">Reference proteome</keyword>
<dbReference type="SUPFAM" id="SSF48726">
    <property type="entry name" value="Immunoglobulin"/>
    <property type="match status" value="2"/>
</dbReference>
<evidence type="ECO:0000256" key="8">
    <source>
        <dbReference type="SAM" id="Phobius"/>
    </source>
</evidence>
<comment type="subcellular location">
    <subcellularLocation>
        <location evidence="1">Membrane</location>
        <topology evidence="1">Single-pass membrane protein</topology>
    </subcellularLocation>
</comment>
<dbReference type="InterPro" id="IPR013106">
    <property type="entry name" value="Ig_V-set"/>
</dbReference>
<dbReference type="RefSeq" id="XP_040606709.1">
    <property type="nucleotide sequence ID" value="XM_040750775.1"/>
</dbReference>
<evidence type="ECO:0000313" key="11">
    <source>
        <dbReference type="Proteomes" id="UP000886700"/>
    </source>
</evidence>
<evidence type="ECO:0000256" key="7">
    <source>
        <dbReference type="ARBA" id="ARBA00023180"/>
    </source>
</evidence>
<accession>A0ABM2XVK7</accession>
<dbReference type="InterPro" id="IPR013783">
    <property type="entry name" value="Ig-like_fold"/>
</dbReference>
<evidence type="ECO:0000256" key="1">
    <source>
        <dbReference type="ARBA" id="ARBA00004167"/>
    </source>
</evidence>
<dbReference type="Gene3D" id="2.60.40.10">
    <property type="entry name" value="Immunoglobulins"/>
    <property type="match status" value="2"/>
</dbReference>
<dbReference type="PROSITE" id="PS50835">
    <property type="entry name" value="IG_LIKE"/>
    <property type="match status" value="1"/>
</dbReference>
<evidence type="ECO:0000256" key="3">
    <source>
        <dbReference type="ARBA" id="ARBA00022692"/>
    </source>
</evidence>
<keyword evidence="12" id="KW-0675">Receptor</keyword>
<keyword evidence="9" id="KW-0732">Signal</keyword>
<evidence type="ECO:0000256" key="5">
    <source>
        <dbReference type="ARBA" id="ARBA00023136"/>
    </source>
</evidence>
<protein>
    <submittedName>
        <fullName evidence="12">Cell surface glycoprotein CD200 receptor 1 isoform X1</fullName>
    </submittedName>
</protein>
<evidence type="ECO:0000313" key="12">
    <source>
        <dbReference type="RefSeq" id="XP_040606709.1"/>
    </source>
</evidence>
<keyword evidence="3 8" id="KW-0812">Transmembrane</keyword>
<sequence>MSCFWRTSDLVVLLIWGVFVAESSCMNGNQTSQNGSLRAEVSAPVSAQMGTKALLCCIPISWTKVILIAWKIALRGQPPCTMSYKVETNETNEINCTDRRITWASTPDQSPDLQINTVALGHDGHYSCEIASAEGHFQMIHDLQVLVPPEVTLFPGDNRTAVCEAIAGKPAAQIFWAPAGYHVTKNESHSNGSVTVRSAYHWEHNTVSAVVCFVSHPTGNQTLTIELNEGGGKALGSYISYIILSIIFILIIAGCFWLWKSSDFRKCKWTRPEASPVVEEDEMQPYASYTEKSNPLYDTVTKAEACPASQGEVNGTDWLALSVTEN</sequence>
<evidence type="ECO:0000256" key="6">
    <source>
        <dbReference type="ARBA" id="ARBA00023157"/>
    </source>
</evidence>
<keyword evidence="5 8" id="KW-0472">Membrane</keyword>
<evidence type="ECO:0000256" key="2">
    <source>
        <dbReference type="ARBA" id="ARBA00008215"/>
    </source>
</evidence>
<proteinExistence type="inferred from homology"/>
<dbReference type="InterPro" id="IPR040012">
    <property type="entry name" value="CD200R"/>
</dbReference>
<dbReference type="Pfam" id="PF07686">
    <property type="entry name" value="V-set"/>
    <property type="match status" value="1"/>
</dbReference>
<keyword evidence="7" id="KW-0325">Glycoprotein</keyword>